<name>A0A645HI88_9ZZZZ</name>
<keyword evidence="2" id="KW-0067">ATP-binding</keyword>
<evidence type="ECO:0000256" key="1">
    <source>
        <dbReference type="ARBA" id="ARBA00022741"/>
    </source>
</evidence>
<keyword evidence="1" id="KW-0547">Nucleotide-binding</keyword>
<dbReference type="GO" id="GO:0005524">
    <property type="term" value="F:ATP binding"/>
    <property type="evidence" value="ECO:0007669"/>
    <property type="project" value="UniProtKB-KW"/>
</dbReference>
<reference evidence="3" key="1">
    <citation type="submission" date="2019-08" db="EMBL/GenBank/DDBJ databases">
        <authorList>
            <person name="Kucharzyk K."/>
            <person name="Murdoch R.W."/>
            <person name="Higgins S."/>
            <person name="Loffler F."/>
        </authorList>
    </citation>
    <scope>NUCLEOTIDE SEQUENCE</scope>
</reference>
<dbReference type="EMBL" id="VSSQ01093456">
    <property type="protein sequence ID" value="MPN38306.1"/>
    <property type="molecule type" value="Genomic_DNA"/>
</dbReference>
<sequence length="68" mass="7420">MSSFKCPDCGSVHYIYGKGHADEIAKKHNIPAVYRLPIDSKFAELTDAGRIEDAPTEALDGLVETLTI</sequence>
<comment type="caution">
    <text evidence="3">The sequence shown here is derived from an EMBL/GenBank/DDBJ whole genome shotgun (WGS) entry which is preliminary data.</text>
</comment>
<dbReference type="InterPro" id="IPR033756">
    <property type="entry name" value="YlxH/NBP35"/>
</dbReference>
<proteinExistence type="predicted"/>
<dbReference type="InterPro" id="IPR027417">
    <property type="entry name" value="P-loop_NTPase"/>
</dbReference>
<evidence type="ECO:0000313" key="3">
    <source>
        <dbReference type="EMBL" id="MPN38306.1"/>
    </source>
</evidence>
<dbReference type="AlphaFoldDB" id="A0A645HI88"/>
<dbReference type="Gene3D" id="3.40.50.300">
    <property type="entry name" value="P-loop containing nucleotide triphosphate hydrolases"/>
    <property type="match status" value="1"/>
</dbReference>
<organism evidence="3">
    <name type="scientific">bioreactor metagenome</name>
    <dbReference type="NCBI Taxonomy" id="1076179"/>
    <lineage>
        <taxon>unclassified sequences</taxon>
        <taxon>metagenomes</taxon>
        <taxon>ecological metagenomes</taxon>
    </lineage>
</organism>
<gene>
    <name evidence="3" type="ORF">SDC9_185830</name>
</gene>
<evidence type="ECO:0000256" key="2">
    <source>
        <dbReference type="ARBA" id="ARBA00022840"/>
    </source>
</evidence>
<dbReference type="Pfam" id="PF10609">
    <property type="entry name" value="ParA"/>
    <property type="match status" value="1"/>
</dbReference>
<accession>A0A645HI88</accession>
<protein>
    <submittedName>
        <fullName evidence="3">Uncharacterized protein</fullName>
    </submittedName>
</protein>